<comment type="caution">
    <text evidence="1">The sequence shown here is derived from an EMBL/GenBank/DDBJ whole genome shotgun (WGS) entry which is preliminary data.</text>
</comment>
<keyword evidence="2" id="KW-1185">Reference proteome</keyword>
<gene>
    <name evidence="1" type="ORF">D5281_23785</name>
</gene>
<name>A0A9X5GVS1_9FIRM</name>
<dbReference type="EMBL" id="QZDT01000095">
    <property type="protein sequence ID" value="NBJ95457.1"/>
    <property type="molecule type" value="Genomic_DNA"/>
</dbReference>
<dbReference type="Proteomes" id="UP001154420">
    <property type="component" value="Unassembled WGS sequence"/>
</dbReference>
<reference evidence="1" key="1">
    <citation type="submission" date="2018-09" db="EMBL/GenBank/DDBJ databases">
        <title>Murine metabolic-syndrome-specific gut microbial biobank.</title>
        <authorList>
            <person name="Liu C."/>
        </authorList>
    </citation>
    <scope>NUCLEOTIDE SEQUENCE</scope>
    <source>
        <strain evidence="1">D42-62</strain>
    </source>
</reference>
<dbReference type="RefSeq" id="WP_160562347.1">
    <property type="nucleotide sequence ID" value="NZ_QZDT01000095.1"/>
</dbReference>
<accession>A0A9X5GVS1</accession>
<evidence type="ECO:0000313" key="2">
    <source>
        <dbReference type="Proteomes" id="UP001154420"/>
    </source>
</evidence>
<proteinExistence type="predicted"/>
<sequence length="127" mass="15338">MSYRTRQDISTHQELLKEIITFKETFYFIFRNAGNPKIEIMVYDPDKNESHLFEINTKYQRDTTEIIERKYNELYCNINFFRNFENIAGVDFSAKGTVRGKQTIYNNPDSPWSYHSMLMEKKYHNII</sequence>
<organism evidence="1 2">
    <name type="scientific">Parablautia muri</name>
    <dbReference type="NCBI Taxonomy" id="2320879"/>
    <lineage>
        <taxon>Bacteria</taxon>
        <taxon>Bacillati</taxon>
        <taxon>Bacillota</taxon>
        <taxon>Clostridia</taxon>
        <taxon>Lachnospirales</taxon>
        <taxon>Lachnospiraceae</taxon>
        <taxon>Parablautia</taxon>
    </lineage>
</organism>
<dbReference type="AlphaFoldDB" id="A0A9X5GVS1"/>
<evidence type="ECO:0000313" key="1">
    <source>
        <dbReference type="EMBL" id="NBJ95457.1"/>
    </source>
</evidence>
<protein>
    <submittedName>
        <fullName evidence="1">Uncharacterized protein</fullName>
    </submittedName>
</protein>